<keyword evidence="4 9" id="KW-1133">Transmembrane helix</keyword>
<keyword evidence="2 9" id="KW-0812">Transmembrane</keyword>
<keyword evidence="12" id="KW-1185">Reference proteome</keyword>
<keyword evidence="5 9" id="KW-0472">Membrane</keyword>
<keyword evidence="3" id="KW-0732">Signal</keyword>
<evidence type="ECO:0000259" key="10">
    <source>
        <dbReference type="PROSITE" id="PS50853"/>
    </source>
</evidence>
<dbReference type="Proteomes" id="UP000826234">
    <property type="component" value="Unassembled WGS sequence"/>
</dbReference>
<dbReference type="InterPro" id="IPR036116">
    <property type="entry name" value="FN3_sf"/>
</dbReference>
<feature type="domain" description="Fibronectin type-III" evidence="10">
    <location>
        <begin position="310"/>
        <end position="407"/>
    </location>
</feature>
<evidence type="ECO:0000313" key="12">
    <source>
        <dbReference type="Proteomes" id="UP000826234"/>
    </source>
</evidence>
<evidence type="ECO:0000256" key="7">
    <source>
        <dbReference type="ARBA" id="ARBA00023170"/>
    </source>
</evidence>
<dbReference type="EMBL" id="JAIPUX010000439">
    <property type="protein sequence ID" value="KAH0627899.1"/>
    <property type="molecule type" value="Genomic_DNA"/>
</dbReference>
<keyword evidence="6" id="KW-1015">Disulfide bond</keyword>
<sequence>MNRALQQLLLEWEVSDDMKSYGSEVDVVFNIQIYRSEENNIVVNKFTTACTGMDFLDNGRSYIFPEYQVVEKGSSVTFCCIAKRNELLNGYNFDGKGRKPDKPKNFDCETEDMTELKCTWDPGQIKNYANLDPAKCAANLTLSDVSNGQIYYTCTDKCTSGKFKMTGEQMRYHLRLTTQNCLGQEQTDVEVDVSHRIHLAPPVNLSACYQNATSIQLCWHIKLTRKLPIKEAFGLLCQVNHMNSFYPGTEEEEDNVTLWSLPDSYPHINLDRLQPYTMYTLKVRCAAGGGFFWKWSKWSETTIQTNESAPSGQLDIWREINPGLGERNITVFWKALFGFQANGIIKTYEICWENLEESNMSIHCNSTELNNYTITLGSQSYKISVSARNSANASTPSVIIISATGNNDTWNCYEESTTNNTADSIYMSWKTHNIFDGYIIDWCNYPMSEPCGFQWRRFGQNVSSTLITSDAFSPGVRYTFGVYGLQGDRSYSLEKRVKYLKEQGNPAICRHTIEDRNQKKYTVKNLEPSTTYLLAVQAYSLNPDNITNDKFKPITTQSERNWILPLLLSLVIVPLLLIVCACSWKSDCVQNCLIPEVPHPYVHPFVPPFGEKSPVMAENSETTHDQLVVMKKPGVDKEPDLGRTWGHTIYLNPNYCQDLQGKDVASKKPNPSRTTYQPLQDFFTSKTTSSPLETVRDNLNYISQNKVPFFGVQQSNSACFAESLQQPNYKPQLTAESPPNSPVSDENMHLIAACAQTL</sequence>
<comment type="subcellular location">
    <subcellularLocation>
        <location evidence="1">Membrane</location>
        <topology evidence="1">Single-pass type I membrane protein</topology>
    </subcellularLocation>
</comment>
<feature type="domain" description="Fibronectin type-III" evidence="10">
    <location>
        <begin position="201"/>
        <end position="308"/>
    </location>
</feature>
<dbReference type="InterPro" id="IPR013783">
    <property type="entry name" value="Ig-like_fold"/>
</dbReference>
<dbReference type="InterPro" id="IPR003961">
    <property type="entry name" value="FN3_dom"/>
</dbReference>
<protein>
    <recommendedName>
        <fullName evidence="10">Fibronectin type-III domain-containing protein</fullName>
    </recommendedName>
</protein>
<gene>
    <name evidence="11" type="ORF">JD844_008454</name>
</gene>
<name>A0ABQ7TDS8_PHRPL</name>
<dbReference type="CDD" id="cd00063">
    <property type="entry name" value="FN3"/>
    <property type="match status" value="2"/>
</dbReference>
<dbReference type="Gene3D" id="2.60.40.10">
    <property type="entry name" value="Immunoglobulins"/>
    <property type="match status" value="6"/>
</dbReference>
<evidence type="ECO:0000256" key="5">
    <source>
        <dbReference type="ARBA" id="ARBA00023136"/>
    </source>
</evidence>
<evidence type="ECO:0000256" key="2">
    <source>
        <dbReference type="ARBA" id="ARBA00022692"/>
    </source>
</evidence>
<feature type="transmembrane region" description="Helical" evidence="9">
    <location>
        <begin position="562"/>
        <end position="584"/>
    </location>
</feature>
<evidence type="ECO:0000256" key="9">
    <source>
        <dbReference type="SAM" id="Phobius"/>
    </source>
</evidence>
<proteinExistence type="predicted"/>
<evidence type="ECO:0000256" key="8">
    <source>
        <dbReference type="ARBA" id="ARBA00023180"/>
    </source>
</evidence>
<dbReference type="SUPFAM" id="SSF49265">
    <property type="entry name" value="Fibronectin type III"/>
    <property type="match status" value="3"/>
</dbReference>
<accession>A0ABQ7TDS8</accession>
<comment type="caution">
    <text evidence="11">The sequence shown here is derived from an EMBL/GenBank/DDBJ whole genome shotgun (WGS) entry which is preliminary data.</text>
</comment>
<evidence type="ECO:0000313" key="11">
    <source>
        <dbReference type="EMBL" id="KAH0627899.1"/>
    </source>
</evidence>
<evidence type="ECO:0000256" key="6">
    <source>
        <dbReference type="ARBA" id="ARBA00023157"/>
    </source>
</evidence>
<dbReference type="Pfam" id="PF25552">
    <property type="entry name" value="LIFR_D4"/>
    <property type="match status" value="1"/>
</dbReference>
<dbReference type="PROSITE" id="PS50853">
    <property type="entry name" value="FN3"/>
    <property type="match status" value="2"/>
</dbReference>
<dbReference type="SMART" id="SM00060">
    <property type="entry name" value="FN3"/>
    <property type="match status" value="4"/>
</dbReference>
<dbReference type="PANTHER" id="PTHR23037:SF35">
    <property type="entry name" value="FIBRONECTIN TYPE-III DOMAIN-CONTAINING PROTEIN"/>
    <property type="match status" value="1"/>
</dbReference>
<dbReference type="PANTHER" id="PTHR23037">
    <property type="entry name" value="CYTOKINE RECEPTOR"/>
    <property type="match status" value="1"/>
</dbReference>
<keyword evidence="8" id="KW-0325">Glycoprotein</keyword>
<reference evidence="11 12" key="1">
    <citation type="journal article" date="2022" name="Gigascience">
        <title>A chromosome-level genome assembly and annotation of the desert horned lizard, Phrynosoma platyrhinos, provides insight into chromosomal rearrangements among reptiles.</title>
        <authorList>
            <person name="Koochekian N."/>
            <person name="Ascanio A."/>
            <person name="Farleigh K."/>
            <person name="Card D.C."/>
            <person name="Schield D.R."/>
            <person name="Castoe T.A."/>
            <person name="Jezkova T."/>
        </authorList>
    </citation>
    <scope>NUCLEOTIDE SEQUENCE [LARGE SCALE GENOMIC DNA]</scope>
    <source>
        <strain evidence="11">NK-2021</strain>
    </source>
</reference>
<evidence type="ECO:0000256" key="1">
    <source>
        <dbReference type="ARBA" id="ARBA00004479"/>
    </source>
</evidence>
<evidence type="ECO:0000256" key="3">
    <source>
        <dbReference type="ARBA" id="ARBA00022729"/>
    </source>
</evidence>
<keyword evidence="7" id="KW-0675">Receptor</keyword>
<organism evidence="11 12">
    <name type="scientific">Phrynosoma platyrhinos</name>
    <name type="common">Desert horned lizard</name>
    <dbReference type="NCBI Taxonomy" id="52577"/>
    <lineage>
        <taxon>Eukaryota</taxon>
        <taxon>Metazoa</taxon>
        <taxon>Chordata</taxon>
        <taxon>Craniata</taxon>
        <taxon>Vertebrata</taxon>
        <taxon>Euteleostomi</taxon>
        <taxon>Lepidosauria</taxon>
        <taxon>Squamata</taxon>
        <taxon>Bifurcata</taxon>
        <taxon>Unidentata</taxon>
        <taxon>Episquamata</taxon>
        <taxon>Toxicofera</taxon>
        <taxon>Iguania</taxon>
        <taxon>Phrynosomatidae</taxon>
        <taxon>Phrynosomatinae</taxon>
        <taxon>Phrynosoma</taxon>
    </lineage>
</organism>
<evidence type="ECO:0000256" key="4">
    <source>
        <dbReference type="ARBA" id="ARBA00022989"/>
    </source>
</evidence>